<dbReference type="Gramene" id="PGSC0003DMT400088619">
    <property type="protein sequence ID" value="PGSC0003DMT400088619"/>
    <property type="gene ID" value="PGSC0003DMG400038190"/>
</dbReference>
<accession>M1DGC8</accession>
<evidence type="ECO:0008006" key="4">
    <source>
        <dbReference type="Google" id="ProtNLM"/>
    </source>
</evidence>
<dbReference type="InParanoid" id="M1DGC8"/>
<keyword evidence="3" id="KW-1185">Reference proteome</keyword>
<dbReference type="PaxDb" id="4113-PGSC0003DMT400088619"/>
<dbReference type="AlphaFoldDB" id="M1DGC8"/>
<name>M1DGC8_SOLTU</name>
<organism evidence="2 3">
    <name type="scientific">Solanum tuberosum</name>
    <name type="common">Potato</name>
    <dbReference type="NCBI Taxonomy" id="4113"/>
    <lineage>
        <taxon>Eukaryota</taxon>
        <taxon>Viridiplantae</taxon>
        <taxon>Streptophyta</taxon>
        <taxon>Embryophyta</taxon>
        <taxon>Tracheophyta</taxon>
        <taxon>Spermatophyta</taxon>
        <taxon>Magnoliopsida</taxon>
        <taxon>eudicotyledons</taxon>
        <taxon>Gunneridae</taxon>
        <taxon>Pentapetalae</taxon>
        <taxon>asterids</taxon>
        <taxon>lamiids</taxon>
        <taxon>Solanales</taxon>
        <taxon>Solanaceae</taxon>
        <taxon>Solanoideae</taxon>
        <taxon>Solaneae</taxon>
        <taxon>Solanum</taxon>
    </lineage>
</organism>
<sequence length="125" mass="13275">MGQLAHSADHRAARPDTSIPGMIQTALTDAVTPLSAAINTLAAMIEVFDTVDLEFEAETKEELLEVAEEASYEGLTETKEAMIDVVVQASLTDTTLVVPRAITVPSKETPCTDDPDQTDTPGTDA</sequence>
<protein>
    <recommendedName>
        <fullName evidence="4">Polyprotein protein</fullName>
    </recommendedName>
</protein>
<evidence type="ECO:0000313" key="2">
    <source>
        <dbReference type="EnsemblPlants" id="PGSC0003DMT400088619"/>
    </source>
</evidence>
<dbReference type="HOGENOM" id="CLU_029307_11_2_1"/>
<reference evidence="3" key="1">
    <citation type="journal article" date="2011" name="Nature">
        <title>Genome sequence and analysis of the tuber crop potato.</title>
        <authorList>
            <consortium name="The Potato Genome Sequencing Consortium"/>
        </authorList>
    </citation>
    <scope>NUCLEOTIDE SEQUENCE [LARGE SCALE GENOMIC DNA]</scope>
    <source>
        <strain evidence="3">cv. DM1-3 516 R44</strain>
    </source>
</reference>
<dbReference type="Proteomes" id="UP000011115">
    <property type="component" value="Unassembled WGS sequence"/>
</dbReference>
<reference evidence="2" key="2">
    <citation type="submission" date="2015-06" db="UniProtKB">
        <authorList>
            <consortium name="EnsemblPlants"/>
        </authorList>
    </citation>
    <scope>IDENTIFICATION</scope>
    <source>
        <strain evidence="2">DM1-3 516 R44</strain>
    </source>
</reference>
<evidence type="ECO:0000313" key="3">
    <source>
        <dbReference type="Proteomes" id="UP000011115"/>
    </source>
</evidence>
<evidence type="ECO:0000256" key="1">
    <source>
        <dbReference type="SAM" id="MobiDB-lite"/>
    </source>
</evidence>
<dbReference type="EnsemblPlants" id="PGSC0003DMT400088619">
    <property type="protein sequence ID" value="PGSC0003DMT400088619"/>
    <property type="gene ID" value="PGSC0003DMG400038190"/>
</dbReference>
<proteinExistence type="predicted"/>
<feature type="region of interest" description="Disordered" evidence="1">
    <location>
        <begin position="104"/>
        <end position="125"/>
    </location>
</feature>